<sequence length="70" mass="8254">MTNVLPFRNANPTPAPPYRGRLLRVGEVHALLDGAFSVDWIYKNLMAGRRKLSTRCVRWREWDVIEWVEQ</sequence>
<dbReference type="AlphaFoldDB" id="A0A0F9JK80"/>
<feature type="non-terminal residue" evidence="1">
    <location>
        <position position="70"/>
    </location>
</feature>
<gene>
    <name evidence="1" type="ORF">LCGC14_1746920</name>
</gene>
<evidence type="ECO:0008006" key="2">
    <source>
        <dbReference type="Google" id="ProtNLM"/>
    </source>
</evidence>
<evidence type="ECO:0000313" key="1">
    <source>
        <dbReference type="EMBL" id="KKM06156.1"/>
    </source>
</evidence>
<accession>A0A0F9JK80</accession>
<reference evidence="1" key="1">
    <citation type="journal article" date="2015" name="Nature">
        <title>Complex archaea that bridge the gap between prokaryotes and eukaryotes.</title>
        <authorList>
            <person name="Spang A."/>
            <person name="Saw J.H."/>
            <person name="Jorgensen S.L."/>
            <person name="Zaremba-Niedzwiedzka K."/>
            <person name="Martijn J."/>
            <person name="Lind A.E."/>
            <person name="van Eijk R."/>
            <person name="Schleper C."/>
            <person name="Guy L."/>
            <person name="Ettema T.J."/>
        </authorList>
    </citation>
    <scope>NUCLEOTIDE SEQUENCE</scope>
</reference>
<proteinExistence type="predicted"/>
<organism evidence="1">
    <name type="scientific">marine sediment metagenome</name>
    <dbReference type="NCBI Taxonomy" id="412755"/>
    <lineage>
        <taxon>unclassified sequences</taxon>
        <taxon>metagenomes</taxon>
        <taxon>ecological metagenomes</taxon>
    </lineage>
</organism>
<comment type="caution">
    <text evidence="1">The sequence shown here is derived from an EMBL/GenBank/DDBJ whole genome shotgun (WGS) entry which is preliminary data.</text>
</comment>
<protein>
    <recommendedName>
        <fullName evidence="2">AlpA family phage regulatory protein</fullName>
    </recommendedName>
</protein>
<name>A0A0F9JK80_9ZZZZ</name>
<dbReference type="EMBL" id="LAZR01016065">
    <property type="protein sequence ID" value="KKM06156.1"/>
    <property type="molecule type" value="Genomic_DNA"/>
</dbReference>